<gene>
    <name evidence="1" type="ORF">LCGC14_1321140</name>
</gene>
<dbReference type="AlphaFoldDB" id="A0A0F9KK24"/>
<reference evidence="1" key="1">
    <citation type="journal article" date="2015" name="Nature">
        <title>Complex archaea that bridge the gap between prokaryotes and eukaryotes.</title>
        <authorList>
            <person name="Spang A."/>
            <person name="Saw J.H."/>
            <person name="Jorgensen S.L."/>
            <person name="Zaremba-Niedzwiedzka K."/>
            <person name="Martijn J."/>
            <person name="Lind A.E."/>
            <person name="van Eijk R."/>
            <person name="Schleper C."/>
            <person name="Guy L."/>
            <person name="Ettema T.J."/>
        </authorList>
    </citation>
    <scope>NUCLEOTIDE SEQUENCE</scope>
</reference>
<name>A0A0F9KK24_9ZZZZ</name>
<dbReference type="EMBL" id="LAZR01007886">
    <property type="protein sequence ID" value="KKM82283.1"/>
    <property type="molecule type" value="Genomic_DNA"/>
</dbReference>
<organism evidence="1">
    <name type="scientific">marine sediment metagenome</name>
    <dbReference type="NCBI Taxonomy" id="412755"/>
    <lineage>
        <taxon>unclassified sequences</taxon>
        <taxon>metagenomes</taxon>
        <taxon>ecological metagenomes</taxon>
    </lineage>
</organism>
<sequence length="231" mass="25694">MVQEGPFVPSLETRPFGTPLRRFRGLLKEYNSEKVSPDGGGREYMRITFDFIDLEVMESMEPYPFPIATLQISYSTATETRWDALAQSIKRVVGLNPTLEDIVGKTQEWAYLEATLRAQVEGVWTNTKQEAWQLVSLAGTVSGNGVDDGIDDHVLALLDGKTEQDFYAVLYADELVRKHPETISAATERLLLPALEKAGRITRDTEGIYHIQPKEGATPAEAALPPVTQPE</sequence>
<comment type="caution">
    <text evidence="1">The sequence shown here is derived from an EMBL/GenBank/DDBJ whole genome shotgun (WGS) entry which is preliminary data.</text>
</comment>
<protein>
    <submittedName>
        <fullName evidence="1">Uncharacterized protein</fullName>
    </submittedName>
</protein>
<evidence type="ECO:0000313" key="1">
    <source>
        <dbReference type="EMBL" id="KKM82283.1"/>
    </source>
</evidence>
<accession>A0A0F9KK24</accession>
<proteinExistence type="predicted"/>